<name>A0A2M8KXG0_9BACT</name>
<comment type="caution">
    <text evidence="3">The sequence shown here is derived from an EMBL/GenBank/DDBJ whole genome shotgun (WGS) entry which is preliminary data.</text>
</comment>
<dbReference type="InterPro" id="IPR028098">
    <property type="entry name" value="Glyco_trans_4-like_N"/>
</dbReference>
<evidence type="ECO:0000313" key="3">
    <source>
        <dbReference type="EMBL" id="PJE64573.1"/>
    </source>
</evidence>
<dbReference type="Pfam" id="PF13692">
    <property type="entry name" value="Glyco_trans_1_4"/>
    <property type="match status" value="1"/>
</dbReference>
<evidence type="ECO:0000259" key="2">
    <source>
        <dbReference type="Pfam" id="PF13439"/>
    </source>
</evidence>
<gene>
    <name evidence="3" type="ORF">COU90_01915</name>
</gene>
<dbReference type="Pfam" id="PF13439">
    <property type="entry name" value="Glyco_transf_4"/>
    <property type="match status" value="1"/>
</dbReference>
<dbReference type="Gene3D" id="3.40.50.2000">
    <property type="entry name" value="Glycogen Phosphorylase B"/>
    <property type="match status" value="2"/>
</dbReference>
<reference evidence="4" key="1">
    <citation type="submission" date="2017-09" db="EMBL/GenBank/DDBJ databases">
        <title>Depth-based differentiation of microbial function through sediment-hosted aquifers and enrichment of novel symbionts in the deep terrestrial subsurface.</title>
        <authorList>
            <person name="Probst A.J."/>
            <person name="Ladd B."/>
            <person name="Jarett J.K."/>
            <person name="Geller-Mcgrath D.E."/>
            <person name="Sieber C.M.K."/>
            <person name="Emerson J.B."/>
            <person name="Anantharaman K."/>
            <person name="Thomas B.C."/>
            <person name="Malmstrom R."/>
            <person name="Stieglmeier M."/>
            <person name="Klingl A."/>
            <person name="Woyke T."/>
            <person name="Ryan C.M."/>
            <person name="Banfield J.F."/>
        </authorList>
    </citation>
    <scope>NUCLEOTIDE SEQUENCE [LARGE SCALE GENOMIC DNA]</scope>
</reference>
<sequence length="347" mass="39761">MKLSYITPLVFPSKRANRVQVMKMAAVFADETDFTLFIAKTATPMSDIQSSYNVPRPFSVSEAGIPFGWPKSMWLARRYARIIRTSDNDTVWYIRDVLLAFWLTYFCKKFRNRFFFELHTLTRFPPIMYGRIIRYAKGIITTNEKKKQDLIERYHIPGGKILVFGNGIDLEEINALPSQNEARSLLGLPKDKKIIVYAGTDAEEYGTNILREVEKKLSENIMICLVVGKQRNEALHYMAAADILIAPYASMSDHFRLYMSPMKVKEYMALGKPIIVSNLPSIKTFLPDDAALFVPPGDVAALRSVIQYSIDNFEKAEKKGLRARELAQAFTWDKRAHAIISFMEKNI</sequence>
<dbReference type="PANTHER" id="PTHR46401:SF2">
    <property type="entry name" value="GLYCOSYLTRANSFERASE WBBK-RELATED"/>
    <property type="match status" value="1"/>
</dbReference>
<dbReference type="GO" id="GO:0009103">
    <property type="term" value="P:lipopolysaccharide biosynthetic process"/>
    <property type="evidence" value="ECO:0007669"/>
    <property type="project" value="TreeGrafter"/>
</dbReference>
<dbReference type="SUPFAM" id="SSF53756">
    <property type="entry name" value="UDP-Glycosyltransferase/glycogen phosphorylase"/>
    <property type="match status" value="1"/>
</dbReference>
<accession>A0A2M8KXG0</accession>
<dbReference type="GO" id="GO:0016757">
    <property type="term" value="F:glycosyltransferase activity"/>
    <property type="evidence" value="ECO:0007669"/>
    <property type="project" value="TreeGrafter"/>
</dbReference>
<protein>
    <recommendedName>
        <fullName evidence="2">Glycosyltransferase subfamily 4-like N-terminal domain-containing protein</fullName>
    </recommendedName>
</protein>
<dbReference type="PANTHER" id="PTHR46401">
    <property type="entry name" value="GLYCOSYLTRANSFERASE WBBK-RELATED"/>
    <property type="match status" value="1"/>
</dbReference>
<dbReference type="CDD" id="cd03801">
    <property type="entry name" value="GT4_PimA-like"/>
    <property type="match status" value="1"/>
</dbReference>
<evidence type="ECO:0000313" key="4">
    <source>
        <dbReference type="Proteomes" id="UP000229098"/>
    </source>
</evidence>
<dbReference type="Proteomes" id="UP000229098">
    <property type="component" value="Unassembled WGS sequence"/>
</dbReference>
<evidence type="ECO:0000256" key="1">
    <source>
        <dbReference type="ARBA" id="ARBA00022679"/>
    </source>
</evidence>
<dbReference type="EMBL" id="PFEF01000005">
    <property type="protein sequence ID" value="PJE64573.1"/>
    <property type="molecule type" value="Genomic_DNA"/>
</dbReference>
<keyword evidence="1" id="KW-0808">Transferase</keyword>
<proteinExistence type="predicted"/>
<organism evidence="3 4">
    <name type="scientific">Candidatus Ryanbacteria bacterium CG10_big_fil_rev_8_21_14_0_10_43_42</name>
    <dbReference type="NCBI Taxonomy" id="1974864"/>
    <lineage>
        <taxon>Bacteria</taxon>
        <taxon>Candidatus Ryaniibacteriota</taxon>
    </lineage>
</organism>
<dbReference type="AlphaFoldDB" id="A0A2M8KXG0"/>
<feature type="domain" description="Glycosyltransferase subfamily 4-like N-terminal" evidence="2">
    <location>
        <begin position="59"/>
        <end position="172"/>
    </location>
</feature>